<feature type="compositionally biased region" description="Low complexity" evidence="5">
    <location>
        <begin position="371"/>
        <end position="384"/>
    </location>
</feature>
<keyword evidence="3 7" id="KW-0732">Signal</keyword>
<feature type="region of interest" description="Disordered" evidence="5">
    <location>
        <begin position="371"/>
        <end position="431"/>
    </location>
</feature>
<gene>
    <name evidence="9" type="ORF">OG626_13075</name>
</gene>
<name>A0AAU3GVB8_9ACTN</name>
<accession>A0AAU3GVB8</accession>
<dbReference type="Pfam" id="PF05548">
    <property type="entry name" value="Peptidase_M11"/>
    <property type="match status" value="1"/>
</dbReference>
<evidence type="ECO:0000256" key="4">
    <source>
        <dbReference type="ARBA" id="ARBA00023088"/>
    </source>
</evidence>
<feature type="compositionally biased region" description="Low complexity" evidence="5">
    <location>
        <begin position="418"/>
        <end position="431"/>
    </location>
</feature>
<keyword evidence="6" id="KW-1133">Transmembrane helix</keyword>
<feature type="signal peptide" evidence="7">
    <location>
        <begin position="1"/>
        <end position="44"/>
    </location>
</feature>
<evidence type="ECO:0000313" key="9">
    <source>
        <dbReference type="EMBL" id="WTY95766.1"/>
    </source>
</evidence>
<organism evidence="9">
    <name type="scientific">Streptomyces sp. NBC_01401</name>
    <dbReference type="NCBI Taxonomy" id="2903854"/>
    <lineage>
        <taxon>Bacteria</taxon>
        <taxon>Bacillati</taxon>
        <taxon>Actinomycetota</taxon>
        <taxon>Actinomycetes</taxon>
        <taxon>Kitasatosporales</taxon>
        <taxon>Streptomycetaceae</taxon>
        <taxon>Streptomyces</taxon>
    </lineage>
</organism>
<proteinExistence type="predicted"/>
<feature type="transmembrane region" description="Helical" evidence="6">
    <location>
        <begin position="437"/>
        <end position="455"/>
    </location>
</feature>
<dbReference type="AlphaFoldDB" id="A0AAU3GVB8"/>
<dbReference type="InterPro" id="IPR019931">
    <property type="entry name" value="LPXTG_anchor"/>
</dbReference>
<keyword evidence="2" id="KW-0964">Secreted</keyword>
<dbReference type="PROSITE" id="PS50847">
    <property type="entry name" value="GRAM_POS_ANCHORING"/>
    <property type="match status" value="1"/>
</dbReference>
<dbReference type="NCBIfam" id="NF041528">
    <property type="entry name" value="strep_LAETG"/>
    <property type="match status" value="1"/>
</dbReference>
<evidence type="ECO:0000256" key="1">
    <source>
        <dbReference type="ARBA" id="ARBA00022512"/>
    </source>
</evidence>
<dbReference type="InterPro" id="IPR008752">
    <property type="entry name" value="Peptidase_M11"/>
</dbReference>
<evidence type="ECO:0000256" key="2">
    <source>
        <dbReference type="ARBA" id="ARBA00022525"/>
    </source>
</evidence>
<feature type="domain" description="Gram-positive cocci surface proteins LPxTG" evidence="8">
    <location>
        <begin position="425"/>
        <end position="461"/>
    </location>
</feature>
<keyword evidence="6" id="KW-0812">Transmembrane</keyword>
<dbReference type="SUPFAM" id="SSF55486">
    <property type="entry name" value="Metalloproteases ('zincins'), catalytic domain"/>
    <property type="match status" value="1"/>
</dbReference>
<evidence type="ECO:0000256" key="6">
    <source>
        <dbReference type="SAM" id="Phobius"/>
    </source>
</evidence>
<reference evidence="9" key="1">
    <citation type="submission" date="2022-10" db="EMBL/GenBank/DDBJ databases">
        <title>The complete genomes of actinobacterial strains from the NBC collection.</title>
        <authorList>
            <person name="Joergensen T.S."/>
            <person name="Alvarez Arevalo M."/>
            <person name="Sterndorff E.B."/>
            <person name="Faurdal D."/>
            <person name="Vuksanovic O."/>
            <person name="Mourched A.-S."/>
            <person name="Charusanti P."/>
            <person name="Shaw S."/>
            <person name="Blin K."/>
            <person name="Weber T."/>
        </authorList>
    </citation>
    <scope>NUCLEOTIDE SEQUENCE</scope>
    <source>
        <strain evidence="9">NBC_01401</strain>
    </source>
</reference>
<keyword evidence="1" id="KW-0134">Cell wall</keyword>
<dbReference type="EMBL" id="CP109535">
    <property type="protein sequence ID" value="WTY95766.1"/>
    <property type="molecule type" value="Genomic_DNA"/>
</dbReference>
<evidence type="ECO:0000256" key="3">
    <source>
        <dbReference type="ARBA" id="ARBA00022729"/>
    </source>
</evidence>
<keyword evidence="6" id="KW-0472">Membrane</keyword>
<evidence type="ECO:0000256" key="5">
    <source>
        <dbReference type="SAM" id="MobiDB-lite"/>
    </source>
</evidence>
<protein>
    <recommendedName>
        <fullName evidence="8">Gram-positive cocci surface proteins LPxTG domain-containing protein</fullName>
    </recommendedName>
</protein>
<sequence length="461" mass="46622">MKTSALGRNAFGRNALGRNALGRVALAAGVAALTAGALPATAHADDSKVERKTLPVMVEFSDASFEDADAVKAGTPDTYFGTRKDSLASFYTEVSRGQYTAVPAVDEGVVGPVKLPMSAAGCDYNKINTQTQEALTAQGLVRGEDYESLSIIFPGQKAGCDWAGLGSVPGPYTWINLYGTASGLGVLGHEFGHNLGFAHQGRSMCTDGDLVDCEEDGTSAKSLMGGGGPAAGFSAPEMIHAGWLSGGETAEVDKSGTYTLRPLHGEGEGTRALDIPLGKDRLVIEYRHTAGTLDGDIEGVHAYRVPGDAYGSSSLIDMTEANRTAGNDAPADADAITAVNDSASKVSVAVVSSGDGKATVKVSLDGEKLSAGTTAEKTATPAPEHTGSDTDAGDGTGDGTEVRSGGSEPAAGRNTSPSGDSSADLAATGGSSATAPLAAAGATLVAAGAVALTMMRRRKRT</sequence>
<evidence type="ECO:0000259" key="8">
    <source>
        <dbReference type="PROSITE" id="PS50847"/>
    </source>
</evidence>
<evidence type="ECO:0000256" key="7">
    <source>
        <dbReference type="SAM" id="SignalP"/>
    </source>
</evidence>
<feature type="chain" id="PRO_5043805029" description="Gram-positive cocci surface proteins LPxTG domain-containing protein" evidence="7">
    <location>
        <begin position="45"/>
        <end position="461"/>
    </location>
</feature>
<keyword evidence="4" id="KW-0572">Peptidoglycan-anchor</keyword>